<feature type="region of interest" description="Disordered" evidence="5">
    <location>
        <begin position="313"/>
        <end position="340"/>
    </location>
</feature>
<dbReference type="GeneID" id="30980870"/>
<dbReference type="InterPro" id="IPR001138">
    <property type="entry name" value="Zn2Cys6_DnaBD"/>
</dbReference>
<evidence type="ECO:0000313" key="8">
    <source>
        <dbReference type="Proteomes" id="UP000094285"/>
    </source>
</evidence>
<dbReference type="GO" id="GO:0000981">
    <property type="term" value="F:DNA-binding transcription factor activity, RNA polymerase II-specific"/>
    <property type="evidence" value="ECO:0007669"/>
    <property type="project" value="InterPro"/>
</dbReference>
<feature type="region of interest" description="Disordered" evidence="5">
    <location>
        <begin position="1"/>
        <end position="29"/>
    </location>
</feature>
<keyword evidence="2" id="KW-0238">DNA-binding</keyword>
<feature type="compositionally biased region" description="Low complexity" evidence="5">
    <location>
        <begin position="722"/>
        <end position="737"/>
    </location>
</feature>
<dbReference type="STRING" id="984487.A0A1E4SHK7"/>
<dbReference type="PANTHER" id="PTHR47424">
    <property type="entry name" value="REGULATORY PROTEIN GAL4"/>
    <property type="match status" value="1"/>
</dbReference>
<dbReference type="GO" id="GO:0008270">
    <property type="term" value="F:zinc ion binding"/>
    <property type="evidence" value="ECO:0007669"/>
    <property type="project" value="InterPro"/>
</dbReference>
<keyword evidence="8" id="KW-1185">Reference proteome</keyword>
<feature type="region of interest" description="Disordered" evidence="5">
    <location>
        <begin position="722"/>
        <end position="746"/>
    </location>
</feature>
<dbReference type="Pfam" id="PF00172">
    <property type="entry name" value="Zn_clus"/>
    <property type="match status" value="1"/>
</dbReference>
<evidence type="ECO:0000259" key="6">
    <source>
        <dbReference type="PROSITE" id="PS50048"/>
    </source>
</evidence>
<feature type="region of interest" description="Disordered" evidence="5">
    <location>
        <begin position="180"/>
        <end position="225"/>
    </location>
</feature>
<dbReference type="PROSITE" id="PS50048">
    <property type="entry name" value="ZN2_CY6_FUNGAL_2"/>
    <property type="match status" value="1"/>
</dbReference>
<dbReference type="PANTHER" id="PTHR47424:SF3">
    <property type="entry name" value="REGULATORY PROTEIN GAL4"/>
    <property type="match status" value="1"/>
</dbReference>
<dbReference type="Gene3D" id="4.10.240.10">
    <property type="entry name" value="Zn(2)-C6 fungal-type DNA-binding domain"/>
    <property type="match status" value="1"/>
</dbReference>
<dbReference type="GO" id="GO:0000435">
    <property type="term" value="P:positive regulation of transcription from RNA polymerase II promoter by galactose"/>
    <property type="evidence" value="ECO:0007669"/>
    <property type="project" value="TreeGrafter"/>
</dbReference>
<dbReference type="Proteomes" id="UP000094285">
    <property type="component" value="Unassembled WGS sequence"/>
</dbReference>
<reference evidence="8" key="1">
    <citation type="submission" date="2016-05" db="EMBL/GenBank/DDBJ databases">
        <title>Comparative genomics of biotechnologically important yeasts.</title>
        <authorList>
            <consortium name="DOE Joint Genome Institute"/>
            <person name="Riley R."/>
            <person name="Haridas S."/>
            <person name="Wolfe K.H."/>
            <person name="Lopes M.R."/>
            <person name="Hittinger C.T."/>
            <person name="Goker M."/>
            <person name="Salamov A."/>
            <person name="Wisecaver J."/>
            <person name="Long T.M."/>
            <person name="Aerts A.L."/>
            <person name="Barry K."/>
            <person name="Choi C."/>
            <person name="Clum A."/>
            <person name="Coughlan A.Y."/>
            <person name="Deshpande S."/>
            <person name="Douglass A.P."/>
            <person name="Hanson S.J."/>
            <person name="Klenk H.-P."/>
            <person name="Labutti K."/>
            <person name="Lapidus A."/>
            <person name="Lindquist E."/>
            <person name="Lipzen A."/>
            <person name="Meier-Kolthoff J.P."/>
            <person name="Ohm R.A."/>
            <person name="Otillar R.P."/>
            <person name="Pangilinan J."/>
            <person name="Peng Y."/>
            <person name="Rokas A."/>
            <person name="Rosa C.A."/>
            <person name="Scheuner C."/>
            <person name="Sibirny A.A."/>
            <person name="Slot J.C."/>
            <person name="Stielow J.B."/>
            <person name="Sun H."/>
            <person name="Kurtzman C.P."/>
            <person name="Blackwell M."/>
            <person name="Grigoriev I.V."/>
            <person name="Jeffries T.W."/>
        </authorList>
    </citation>
    <scope>NUCLEOTIDE SEQUENCE [LARGE SCALE GENOMIC DNA]</scope>
    <source>
        <strain evidence="8">NRRL Y-17324</strain>
    </source>
</reference>
<dbReference type="SUPFAM" id="SSF57701">
    <property type="entry name" value="Zn2/Cys6 DNA-binding domain"/>
    <property type="match status" value="1"/>
</dbReference>
<gene>
    <name evidence="7" type="ORF">CANTADRAFT_21747</name>
</gene>
<feature type="compositionally biased region" description="Low complexity" evidence="5">
    <location>
        <begin position="267"/>
        <end position="279"/>
    </location>
</feature>
<evidence type="ECO:0000313" key="7">
    <source>
        <dbReference type="EMBL" id="ODV78965.1"/>
    </source>
</evidence>
<dbReference type="AlphaFoldDB" id="A0A1E4SHK7"/>
<evidence type="ECO:0000256" key="1">
    <source>
        <dbReference type="ARBA" id="ARBA00023015"/>
    </source>
</evidence>
<feature type="compositionally biased region" description="Polar residues" evidence="5">
    <location>
        <begin position="207"/>
        <end position="220"/>
    </location>
</feature>
<dbReference type="EMBL" id="KV453912">
    <property type="protein sequence ID" value="ODV78965.1"/>
    <property type="molecule type" value="Genomic_DNA"/>
</dbReference>
<evidence type="ECO:0000256" key="3">
    <source>
        <dbReference type="ARBA" id="ARBA00023163"/>
    </source>
</evidence>
<accession>A0A1E4SHK7</accession>
<feature type="compositionally biased region" description="Low complexity" evidence="5">
    <location>
        <begin position="187"/>
        <end position="199"/>
    </location>
</feature>
<organism evidence="7 8">
    <name type="scientific">Suhomyces tanzawaensis NRRL Y-17324</name>
    <dbReference type="NCBI Taxonomy" id="984487"/>
    <lineage>
        <taxon>Eukaryota</taxon>
        <taxon>Fungi</taxon>
        <taxon>Dikarya</taxon>
        <taxon>Ascomycota</taxon>
        <taxon>Saccharomycotina</taxon>
        <taxon>Pichiomycetes</taxon>
        <taxon>Debaryomycetaceae</taxon>
        <taxon>Suhomyces</taxon>
    </lineage>
</organism>
<dbReference type="InterPro" id="IPR036864">
    <property type="entry name" value="Zn2-C6_fun-type_DNA-bd_sf"/>
</dbReference>
<evidence type="ECO:0000256" key="4">
    <source>
        <dbReference type="ARBA" id="ARBA00023242"/>
    </source>
</evidence>
<keyword evidence="1" id="KW-0805">Transcription regulation</keyword>
<dbReference type="CDD" id="cd00067">
    <property type="entry name" value="GAL4"/>
    <property type="match status" value="1"/>
</dbReference>
<keyword evidence="4" id="KW-0539">Nucleus</keyword>
<dbReference type="InterPro" id="IPR051127">
    <property type="entry name" value="Fungal_SecMet_Regulators"/>
</dbReference>
<protein>
    <recommendedName>
        <fullName evidence="6">Zn(2)-C6 fungal-type domain-containing protein</fullName>
    </recommendedName>
</protein>
<dbReference type="GO" id="GO:0000978">
    <property type="term" value="F:RNA polymerase II cis-regulatory region sequence-specific DNA binding"/>
    <property type="evidence" value="ECO:0007669"/>
    <property type="project" value="TreeGrafter"/>
</dbReference>
<evidence type="ECO:0000256" key="2">
    <source>
        <dbReference type="ARBA" id="ARBA00023125"/>
    </source>
</evidence>
<proteinExistence type="predicted"/>
<sequence>MTTDDDIPAMLDAGPSNTPDNPPRKRSKVSRACDACRRKKIRCNAEYLATLQKVTKICTNCSKNNDACAFLRIPLKRGPSKGYIRDLEDKLDRTKPNNNTQSHQSHQSHQNHPNHQNNDRMAQAPVQAPTAPAPVPGPPQYGWGPHLVHAHHQPLPFPHKHLKGSPAIILPPLGDLQPKILPPKLASTSSTPSSPRSNSINGLLNLADTTNPSIKNSSPPIQGPFWKVPYEMPAGPSRRSSLTVLNGAASAASSASTALSSRRRSSVESISSTSTTGSRLASLKPSDSVVSDSDADDFYSVRSSTLSTLSIPALSRSSSANHHRRQSSTASPRNSVSSLSSLSGRINKTLHLQPSSPAPSPQYALPYAHTPQYALPYALAATTTTPQYQLPPAAPYAPSYRTNLALYYAHFHPAFPLLPLDQPAMFSLMDAAASEPPSPASPIVDLFNHTLHNLVHFNKVTVADLLAVLLKIVALYPFSHTNIAPSETHLTLFFSSLALLNYTMLLNGDIYTVGLAVAVAIFNDFKVLETFLRHVQGKEGKNHHEPKNYDYIALYLPKLYYVLTIIDDLYSLSFGVQKVINNNALVQFLKANVDAFVPPPSSSYNLKTGLIIFKQSQNFVHLVHIRDNFLLNSGQVSIDDHGFNDSSPTEDEFADHFSHVIKEKYDLVRCLLEINQFISNVSTRNDLDDLFENLMDYNLKLIRLMKKLSAIIVNFANYISTSTPSDSSPGHSSLTSPNKSHNNSTTSINEIASNATKLPESPAYNSSGPYPGGIIINPLLNITIGQLFKLIKLNKLLIDLLISLLKAQNKGHPDLLNRCVKINNDLSISYNLLNLNLVNLQIGSGAINAIRAKIGGYMLNFNIQGLLNSKSEDGLPELLSNWGNNFRGQIIPFIEGESIDGWL</sequence>
<dbReference type="RefSeq" id="XP_020064087.1">
    <property type="nucleotide sequence ID" value="XM_020206733.1"/>
</dbReference>
<name>A0A1E4SHK7_9ASCO</name>
<dbReference type="SMART" id="SM00066">
    <property type="entry name" value="GAL4"/>
    <property type="match status" value="1"/>
</dbReference>
<feature type="region of interest" description="Disordered" evidence="5">
    <location>
        <begin position="253"/>
        <end position="294"/>
    </location>
</feature>
<evidence type="ECO:0000256" key="5">
    <source>
        <dbReference type="SAM" id="MobiDB-lite"/>
    </source>
</evidence>
<feature type="domain" description="Zn(2)-C6 fungal-type" evidence="6">
    <location>
        <begin position="32"/>
        <end position="70"/>
    </location>
</feature>
<dbReference type="GO" id="GO:0005634">
    <property type="term" value="C:nucleus"/>
    <property type="evidence" value="ECO:0007669"/>
    <property type="project" value="TreeGrafter"/>
</dbReference>
<feature type="compositionally biased region" description="Low complexity" evidence="5">
    <location>
        <begin position="97"/>
        <end position="130"/>
    </location>
</feature>
<dbReference type="OrthoDB" id="5426978at2759"/>
<keyword evidence="3" id="KW-0804">Transcription</keyword>
<feature type="region of interest" description="Disordered" evidence="5">
    <location>
        <begin position="92"/>
        <end position="147"/>
    </location>
</feature>